<accession>A0A9D2B507</accession>
<dbReference type="EMBL" id="DXFC01000119">
    <property type="protein sequence ID" value="HIX61403.1"/>
    <property type="molecule type" value="Genomic_DNA"/>
</dbReference>
<keyword evidence="1" id="KW-1133">Transmembrane helix</keyword>
<dbReference type="Pfam" id="PF07332">
    <property type="entry name" value="Phage_holin_3_6"/>
    <property type="match status" value="1"/>
</dbReference>
<reference evidence="2" key="2">
    <citation type="submission" date="2021-04" db="EMBL/GenBank/DDBJ databases">
        <authorList>
            <person name="Gilroy R."/>
        </authorList>
    </citation>
    <scope>NUCLEOTIDE SEQUENCE</scope>
    <source>
        <strain evidence="2">1193</strain>
    </source>
</reference>
<evidence type="ECO:0000256" key="1">
    <source>
        <dbReference type="SAM" id="Phobius"/>
    </source>
</evidence>
<organism evidence="2 3">
    <name type="scientific">Candidatus Halomonas stercoripullorum</name>
    <dbReference type="NCBI Taxonomy" id="2838617"/>
    <lineage>
        <taxon>Bacteria</taxon>
        <taxon>Pseudomonadati</taxon>
        <taxon>Pseudomonadota</taxon>
        <taxon>Gammaproteobacteria</taxon>
        <taxon>Oceanospirillales</taxon>
        <taxon>Halomonadaceae</taxon>
        <taxon>Halomonas</taxon>
    </lineage>
</organism>
<comment type="caution">
    <text evidence="2">The sequence shown here is derived from an EMBL/GenBank/DDBJ whole genome shotgun (WGS) entry which is preliminary data.</text>
</comment>
<feature type="transmembrane region" description="Helical" evidence="1">
    <location>
        <begin position="50"/>
        <end position="75"/>
    </location>
</feature>
<evidence type="ECO:0000313" key="2">
    <source>
        <dbReference type="EMBL" id="HIX61403.1"/>
    </source>
</evidence>
<gene>
    <name evidence="2" type="ORF">H9854_04110</name>
</gene>
<dbReference type="InterPro" id="IPR009937">
    <property type="entry name" value="Phage_holin_3_6"/>
</dbReference>
<protein>
    <submittedName>
        <fullName evidence="2">Phage holin family protein</fullName>
    </submittedName>
</protein>
<sequence length="145" mass="15568">MEAENRTRSQTSSIAALFSNLANEVIVLVRKESELAKVEMREKSRQAMGAVASVAIAGAVLFSGFLVLLAAAVFGLNTVLPPATTPWLSALIVGGVVVLVGLIMLQAGRSKLKQESLMPSRTIASLRRDKALAQEHEELIKEELK</sequence>
<reference evidence="2" key="1">
    <citation type="journal article" date="2021" name="PeerJ">
        <title>Extensive microbial diversity within the chicken gut microbiome revealed by metagenomics and culture.</title>
        <authorList>
            <person name="Gilroy R."/>
            <person name="Ravi A."/>
            <person name="Getino M."/>
            <person name="Pursley I."/>
            <person name="Horton D.L."/>
            <person name="Alikhan N.F."/>
            <person name="Baker D."/>
            <person name="Gharbi K."/>
            <person name="Hall N."/>
            <person name="Watson M."/>
            <person name="Adriaenssens E.M."/>
            <person name="Foster-Nyarko E."/>
            <person name="Jarju S."/>
            <person name="Secka A."/>
            <person name="Antonio M."/>
            <person name="Oren A."/>
            <person name="Chaudhuri R.R."/>
            <person name="La Ragione R."/>
            <person name="Hildebrand F."/>
            <person name="Pallen M.J."/>
        </authorList>
    </citation>
    <scope>NUCLEOTIDE SEQUENCE</scope>
    <source>
        <strain evidence="2">1193</strain>
    </source>
</reference>
<evidence type="ECO:0000313" key="3">
    <source>
        <dbReference type="Proteomes" id="UP000824248"/>
    </source>
</evidence>
<name>A0A9D2B507_9GAMM</name>
<proteinExistence type="predicted"/>
<dbReference type="Proteomes" id="UP000824248">
    <property type="component" value="Unassembled WGS sequence"/>
</dbReference>
<keyword evidence="1" id="KW-0812">Transmembrane</keyword>
<feature type="transmembrane region" description="Helical" evidence="1">
    <location>
        <begin position="87"/>
        <end position="105"/>
    </location>
</feature>
<dbReference type="AlphaFoldDB" id="A0A9D2B507"/>
<keyword evidence="1" id="KW-0472">Membrane</keyword>